<evidence type="ECO:0000256" key="7">
    <source>
        <dbReference type="SAM" id="Phobius"/>
    </source>
</evidence>
<dbReference type="GO" id="GO:0005506">
    <property type="term" value="F:iron ion binding"/>
    <property type="evidence" value="ECO:0007669"/>
    <property type="project" value="InterPro"/>
</dbReference>
<dbReference type="InterPro" id="IPR051689">
    <property type="entry name" value="Sterol_desaturase/TMEM195"/>
</dbReference>
<dbReference type="GO" id="GO:0012505">
    <property type="term" value="C:endomembrane system"/>
    <property type="evidence" value="ECO:0007669"/>
    <property type="project" value="UniProtKB-SubCell"/>
</dbReference>
<evidence type="ECO:0000256" key="3">
    <source>
        <dbReference type="ARBA" id="ARBA00022989"/>
    </source>
</evidence>
<keyword evidence="3 7" id="KW-1133">Transmembrane helix</keyword>
<feature type="transmembrane region" description="Helical" evidence="7">
    <location>
        <begin position="89"/>
        <end position="111"/>
    </location>
</feature>
<name>A0A7Y6Q4U0_9HYPH</name>
<accession>A0A7Y6Q4U0</accession>
<evidence type="ECO:0000256" key="6">
    <source>
        <dbReference type="ARBA" id="ARBA00023136"/>
    </source>
</evidence>
<feature type="transmembrane region" description="Helical" evidence="7">
    <location>
        <begin position="123"/>
        <end position="143"/>
    </location>
</feature>
<dbReference type="InterPro" id="IPR006694">
    <property type="entry name" value="Fatty_acid_hydroxylase"/>
</dbReference>
<evidence type="ECO:0000256" key="4">
    <source>
        <dbReference type="ARBA" id="ARBA00023002"/>
    </source>
</evidence>
<feature type="transmembrane region" description="Helical" evidence="7">
    <location>
        <begin position="42"/>
        <end position="59"/>
    </location>
</feature>
<keyword evidence="2 7" id="KW-0812">Transmembrane</keyword>
<evidence type="ECO:0000256" key="5">
    <source>
        <dbReference type="ARBA" id="ARBA00023098"/>
    </source>
</evidence>
<feature type="domain" description="Fatty acid hydroxylase" evidence="8">
    <location>
        <begin position="129"/>
        <end position="263"/>
    </location>
</feature>
<protein>
    <submittedName>
        <fullName evidence="9">Sterol desaturase family protein</fullName>
    </submittedName>
</protein>
<keyword evidence="6 7" id="KW-0472">Membrane</keyword>
<dbReference type="PANTHER" id="PTHR21624">
    <property type="entry name" value="STEROL DESATURASE-RELATED PROTEIN"/>
    <property type="match status" value="1"/>
</dbReference>
<dbReference type="AlphaFoldDB" id="A0A7Y6Q4U0"/>
<dbReference type="GO" id="GO:0008610">
    <property type="term" value="P:lipid biosynthetic process"/>
    <property type="evidence" value="ECO:0007669"/>
    <property type="project" value="InterPro"/>
</dbReference>
<evidence type="ECO:0000259" key="8">
    <source>
        <dbReference type="Pfam" id="PF04116"/>
    </source>
</evidence>
<proteinExistence type="predicted"/>
<dbReference type="EMBL" id="JABWDU010000002">
    <property type="protein sequence ID" value="NVD38951.1"/>
    <property type="molecule type" value="Genomic_DNA"/>
</dbReference>
<comment type="caution">
    <text evidence="9">The sequence shown here is derived from an EMBL/GenBank/DDBJ whole genome shotgun (WGS) entry which is preliminary data.</text>
</comment>
<organism evidence="9 10">
    <name type="scientific">Ensifer oleiphilus</name>
    <dbReference type="NCBI Taxonomy" id="2742698"/>
    <lineage>
        <taxon>Bacteria</taxon>
        <taxon>Pseudomonadati</taxon>
        <taxon>Pseudomonadota</taxon>
        <taxon>Alphaproteobacteria</taxon>
        <taxon>Hyphomicrobiales</taxon>
        <taxon>Rhizobiaceae</taxon>
        <taxon>Sinorhizobium/Ensifer group</taxon>
        <taxon>Ensifer</taxon>
    </lineage>
</organism>
<dbReference type="PANTHER" id="PTHR21624:SF1">
    <property type="entry name" value="ALKYLGLYCEROL MONOOXYGENASE"/>
    <property type="match status" value="1"/>
</dbReference>
<dbReference type="Proteomes" id="UP000520198">
    <property type="component" value="Unassembled WGS sequence"/>
</dbReference>
<dbReference type="RefSeq" id="WP_176352555.1">
    <property type="nucleotide sequence ID" value="NZ_JABWDU010000002.1"/>
</dbReference>
<evidence type="ECO:0000313" key="10">
    <source>
        <dbReference type="Proteomes" id="UP000520198"/>
    </source>
</evidence>
<dbReference type="GO" id="GO:0016020">
    <property type="term" value="C:membrane"/>
    <property type="evidence" value="ECO:0007669"/>
    <property type="project" value="GOC"/>
</dbReference>
<keyword evidence="10" id="KW-1185">Reference proteome</keyword>
<feature type="transmembrane region" description="Helical" evidence="7">
    <location>
        <begin position="12"/>
        <end position="36"/>
    </location>
</feature>
<dbReference type="GO" id="GO:0006643">
    <property type="term" value="P:membrane lipid metabolic process"/>
    <property type="evidence" value="ECO:0007669"/>
    <property type="project" value="TreeGrafter"/>
</dbReference>
<feature type="transmembrane region" description="Helical" evidence="7">
    <location>
        <begin position="190"/>
        <end position="213"/>
    </location>
</feature>
<evidence type="ECO:0000313" key="9">
    <source>
        <dbReference type="EMBL" id="NVD38951.1"/>
    </source>
</evidence>
<keyword evidence="4" id="KW-0560">Oxidoreductase</keyword>
<keyword evidence="5" id="KW-0443">Lipid metabolism</keyword>
<evidence type="ECO:0000256" key="1">
    <source>
        <dbReference type="ARBA" id="ARBA00004127"/>
    </source>
</evidence>
<sequence>MTLHHVSFSSPLRYTASILLWPALYVGGLAATGLAFATSSPVLWFNVVYLSVVAIIALFERLMPYEPAWLAPDGETLNNLGHTLLTKGIVQIAAAFGASFPLLVAIFAQPFFGSQPHIWPAHWSMISQVVLGLVIAEFGLYAAHRLAHERLGLWRFHALHHSVTRLWVLNTGRFHVIDSLIKVSLGQLPLYLLGAPLPVFLWIGAVTAFTGLLTHCNVEMRTGPLDWIFSTPRLHRWHHSKDLAEGNSNYGENIVLWDQLFGTYFNPDRPSSTDIGITGKVSRSFVGQLVQPFSKGGARRILGRKPSAD</sequence>
<comment type="subcellular location">
    <subcellularLocation>
        <location evidence="1">Endomembrane system</location>
        <topology evidence="1">Multi-pass membrane protein</topology>
    </subcellularLocation>
</comment>
<reference evidence="9 10" key="1">
    <citation type="submission" date="2020-06" db="EMBL/GenBank/DDBJ databases">
        <authorList>
            <person name="Grouzdev D.S."/>
        </authorList>
    </citation>
    <scope>NUCLEOTIDE SEQUENCE [LARGE SCALE GENOMIC DNA]</scope>
    <source>
        <strain evidence="9 10">HO-A22</strain>
    </source>
</reference>
<gene>
    <name evidence="9" type="ORF">HT585_08795</name>
</gene>
<dbReference type="Pfam" id="PF04116">
    <property type="entry name" value="FA_hydroxylase"/>
    <property type="match status" value="1"/>
</dbReference>
<evidence type="ECO:0000256" key="2">
    <source>
        <dbReference type="ARBA" id="ARBA00022692"/>
    </source>
</evidence>
<dbReference type="GO" id="GO:0050479">
    <property type="term" value="F:glyceryl-ether monooxygenase activity"/>
    <property type="evidence" value="ECO:0007669"/>
    <property type="project" value="TreeGrafter"/>
</dbReference>